<protein>
    <submittedName>
        <fullName evidence="1">Uncharacterized protein</fullName>
    </submittedName>
</protein>
<organism evidence="1 2">
    <name type="scientific">Cellulomonas hominis</name>
    <dbReference type="NCBI Taxonomy" id="156981"/>
    <lineage>
        <taxon>Bacteria</taxon>
        <taxon>Bacillati</taxon>
        <taxon>Actinomycetota</taxon>
        <taxon>Actinomycetes</taxon>
        <taxon>Micrococcales</taxon>
        <taxon>Cellulomonadaceae</taxon>
        <taxon>Cellulomonas</taxon>
    </lineage>
</organism>
<accession>A0A7Z8JYT3</accession>
<proteinExistence type="predicted"/>
<dbReference type="OrthoDB" id="4824709at2"/>
<evidence type="ECO:0000313" key="1">
    <source>
        <dbReference type="EMBL" id="TKR23410.1"/>
    </source>
</evidence>
<reference evidence="1 2" key="1">
    <citation type="submission" date="2019-05" db="EMBL/GenBank/DDBJ databases">
        <title>Genome sequence of Cellulomonas hominis strain CS1.</title>
        <authorList>
            <person name="Belmont J."/>
            <person name="Maclea K.S."/>
        </authorList>
    </citation>
    <scope>NUCLEOTIDE SEQUENCE [LARGE SCALE GENOMIC DNA]</scope>
    <source>
        <strain evidence="1 2">CS1</strain>
    </source>
</reference>
<dbReference type="RefSeq" id="WP_154729807.1">
    <property type="nucleotide sequence ID" value="NZ_SZYE01000085.1"/>
</dbReference>
<dbReference type="Proteomes" id="UP000308121">
    <property type="component" value="Unassembled WGS sequence"/>
</dbReference>
<gene>
    <name evidence="1" type="ORF">FA014_11425</name>
</gene>
<comment type="caution">
    <text evidence="1">The sequence shown here is derived from an EMBL/GenBank/DDBJ whole genome shotgun (WGS) entry which is preliminary data.</text>
</comment>
<dbReference type="AlphaFoldDB" id="A0A7Z8JYT3"/>
<dbReference type="EMBL" id="SZYE01000085">
    <property type="protein sequence ID" value="TKR23410.1"/>
    <property type="molecule type" value="Genomic_DNA"/>
</dbReference>
<evidence type="ECO:0000313" key="2">
    <source>
        <dbReference type="Proteomes" id="UP000308121"/>
    </source>
</evidence>
<feature type="non-terminal residue" evidence="1">
    <location>
        <position position="201"/>
    </location>
</feature>
<name>A0A7Z8JYT3_9CELL</name>
<sequence length="201" mass="21979">MKHEISRIDLRLPERWRGWRPGDAPRVAQRFAAELTTGPVAAARLRSALEAVDRAVVGQNARHVRAGAWVPEPTGDVVAGLACEILAEVPADPAAAAAHLHRLRRKIARSQRSATRITYHAASLREVPAGDAVVTLRSHGVLRHEVIWTVFPPDATEAVELRFDTRSSERYQDVVSHAETIALRLGVGLAARRPTSSRPLA</sequence>